<dbReference type="AlphaFoldDB" id="U2T003"/>
<protein>
    <submittedName>
        <fullName evidence="2">Uncharacterized protein</fullName>
    </submittedName>
</protein>
<keyword evidence="3" id="KW-1185">Reference proteome</keyword>
<organism evidence="2 3">
    <name type="scientific">Olsenella profusa F0195</name>
    <dbReference type="NCBI Taxonomy" id="1125712"/>
    <lineage>
        <taxon>Bacteria</taxon>
        <taxon>Bacillati</taxon>
        <taxon>Actinomycetota</taxon>
        <taxon>Coriobacteriia</taxon>
        <taxon>Coriobacteriales</taxon>
        <taxon>Atopobiaceae</taxon>
        <taxon>Olsenella</taxon>
    </lineage>
</organism>
<reference evidence="2 3" key="1">
    <citation type="submission" date="2013-08" db="EMBL/GenBank/DDBJ databases">
        <authorList>
            <person name="Durkin A.S."/>
            <person name="Haft D.R."/>
            <person name="McCorrison J."/>
            <person name="Torralba M."/>
            <person name="Gillis M."/>
            <person name="Haft D.H."/>
            <person name="Methe B."/>
            <person name="Sutton G."/>
            <person name="Nelson K.E."/>
        </authorList>
    </citation>
    <scope>NUCLEOTIDE SEQUENCE [LARGE SCALE GENOMIC DNA]</scope>
    <source>
        <strain evidence="2 3">F0195</strain>
    </source>
</reference>
<dbReference type="STRING" id="1125712.HMPREF1316_1232"/>
<dbReference type="Proteomes" id="UP000016638">
    <property type="component" value="Unassembled WGS sequence"/>
</dbReference>
<evidence type="ECO:0000313" key="3">
    <source>
        <dbReference type="Proteomes" id="UP000016638"/>
    </source>
</evidence>
<name>U2T003_9ACTN</name>
<gene>
    <name evidence="2" type="ORF">HMPREF1316_1232</name>
</gene>
<sequence>MDAAPFRERAGVVWEARAQPSNDPMAFRLGARVRAHAPSAHRGGGRMGPHASSERRIG</sequence>
<dbReference type="EMBL" id="AWEZ01000067">
    <property type="protein sequence ID" value="ERL06379.1"/>
    <property type="molecule type" value="Genomic_DNA"/>
</dbReference>
<feature type="region of interest" description="Disordered" evidence="1">
    <location>
        <begin position="35"/>
        <end position="58"/>
    </location>
</feature>
<evidence type="ECO:0000313" key="2">
    <source>
        <dbReference type="EMBL" id="ERL06379.1"/>
    </source>
</evidence>
<comment type="caution">
    <text evidence="2">The sequence shown here is derived from an EMBL/GenBank/DDBJ whole genome shotgun (WGS) entry which is preliminary data.</text>
</comment>
<proteinExistence type="predicted"/>
<accession>U2T003</accession>
<evidence type="ECO:0000256" key="1">
    <source>
        <dbReference type="SAM" id="MobiDB-lite"/>
    </source>
</evidence>